<accession>A0A1H5WUC9</accession>
<reference evidence="2 3" key="1">
    <citation type="submission" date="2016-10" db="EMBL/GenBank/DDBJ databases">
        <authorList>
            <person name="de Groot N.N."/>
        </authorList>
    </citation>
    <scope>NUCLEOTIDE SEQUENCE [LARGE SCALE GENOMIC DNA]</scope>
    <source>
        <strain evidence="2 3">D15d</strain>
    </source>
</reference>
<evidence type="ECO:0000313" key="3">
    <source>
        <dbReference type="Proteomes" id="UP000236726"/>
    </source>
</evidence>
<dbReference type="RefSeq" id="WP_103953427.1">
    <property type="nucleotide sequence ID" value="NZ_FNUL01000018.1"/>
</dbReference>
<protein>
    <submittedName>
        <fullName evidence="2">Uncharacterized protein</fullName>
    </submittedName>
</protein>
<keyword evidence="1" id="KW-0472">Membrane</keyword>
<gene>
    <name evidence="2" type="ORF">SAMN05216537_11842</name>
</gene>
<feature type="transmembrane region" description="Helical" evidence="1">
    <location>
        <begin position="7"/>
        <end position="25"/>
    </location>
</feature>
<name>A0A1H5WUC9_9FIRM</name>
<organism evidence="2 3">
    <name type="scientific">Lachnospira multipara</name>
    <dbReference type="NCBI Taxonomy" id="28051"/>
    <lineage>
        <taxon>Bacteria</taxon>
        <taxon>Bacillati</taxon>
        <taxon>Bacillota</taxon>
        <taxon>Clostridia</taxon>
        <taxon>Lachnospirales</taxon>
        <taxon>Lachnospiraceae</taxon>
        <taxon>Lachnospira</taxon>
    </lineage>
</organism>
<feature type="transmembrane region" description="Helical" evidence="1">
    <location>
        <begin position="31"/>
        <end position="53"/>
    </location>
</feature>
<dbReference type="EMBL" id="FNUL01000018">
    <property type="protein sequence ID" value="SEG02933.1"/>
    <property type="molecule type" value="Genomic_DNA"/>
</dbReference>
<dbReference type="Proteomes" id="UP000236726">
    <property type="component" value="Unassembled WGS sequence"/>
</dbReference>
<feature type="transmembrane region" description="Helical" evidence="1">
    <location>
        <begin position="81"/>
        <end position="98"/>
    </location>
</feature>
<evidence type="ECO:0000256" key="1">
    <source>
        <dbReference type="SAM" id="Phobius"/>
    </source>
</evidence>
<dbReference type="AlphaFoldDB" id="A0A1H5WUC9"/>
<keyword evidence="1" id="KW-0812">Transmembrane</keyword>
<feature type="transmembrane region" description="Helical" evidence="1">
    <location>
        <begin position="118"/>
        <end position="135"/>
    </location>
</feature>
<keyword evidence="1" id="KW-1133">Transmembrane helix</keyword>
<keyword evidence="3" id="KW-1185">Reference proteome</keyword>
<sequence>MKSINRFIYPVVFLALIIITNIIFMDSQTTFLQYINIVAIAFMLITTLCLQLLTGDLKYFFNSLVNTKDNRNLKLKSIKHTMTIWLLSGIVYSLLSLIDIMHVDGVLLDNIAMSLNPILYGIIGIVILYPSKIFFEGITSES</sequence>
<evidence type="ECO:0000313" key="2">
    <source>
        <dbReference type="EMBL" id="SEG02933.1"/>
    </source>
</evidence>
<proteinExistence type="predicted"/>